<dbReference type="InterPro" id="IPR000719">
    <property type="entry name" value="Prot_kinase_dom"/>
</dbReference>
<comment type="caution">
    <text evidence="26">The sequence shown here is derived from an EMBL/GenBank/DDBJ whole genome shotgun (WGS) entry which is preliminary data.</text>
</comment>
<evidence type="ECO:0000256" key="11">
    <source>
        <dbReference type="ARBA" id="ARBA00022989"/>
    </source>
</evidence>
<keyword evidence="8 18" id="KW-0547">Nucleotide-binding</keyword>
<dbReference type="InterPro" id="IPR051343">
    <property type="entry name" value="G-type_lectin_kinases/EP1-like"/>
</dbReference>
<evidence type="ECO:0000256" key="12">
    <source>
        <dbReference type="ARBA" id="ARBA00023136"/>
    </source>
</evidence>
<dbReference type="Pfam" id="PF01453">
    <property type="entry name" value="B_lectin"/>
    <property type="match status" value="1"/>
</dbReference>
<dbReference type="SMART" id="SM00108">
    <property type="entry name" value="B_lectin"/>
    <property type="match status" value="1"/>
</dbReference>
<evidence type="ECO:0000256" key="4">
    <source>
        <dbReference type="ARBA" id="ARBA00022679"/>
    </source>
</evidence>
<sequence>MLSTFLSLSLFFSLHFHGIAAVTAAIEYIYPNFSATNLFYFDTNGVFLTSRSGTFQAAIYKPGTQQSSYYLCILHGPTGTVVWTANRNIPISDRSSTVDLTVEGLYANYPNGSALWSTPPFKTPVYSLHLLENGNLVILDALNASLWQSFDHPSDALVSGQLLPVGAYLASSTSDTDYTESNYRLDVTPADAILSWLGMAYWRLSNDMNSIKDRDATVAYLTINDSGMSLETSNGAEVFQITLNPSAALRILKLGTDGRLRITSFAMANSSVALSSVFVAPSGNCDLPQSCGSLGLCSVQGNSSICVCPPNFASSTQSSGCSPVIGNIFSTNSSCNGTDNPNIFYSYVGNGITYFANKFRSAATIGKNRSNCETLCTNNCTCNGYFYDTSSQSCFLLQQPLGSLINANSTESAHSLGYVKIKNSNRSGTQTNSSSSPKILPILLPSIAAFLAILIVCGFGFIWWRRGQKKIRNKSSLTKNMIHGPPSRPISDSDCLFSDNDDDISEILLPGLPTRFSFEELEEITSNFRTKIGSGGFGSVYKGELADRSLVAVKKIEGVGLQGRKEFCTEIAVIGNIHHVNLVRLRGYCAQGSHRLLVYEYMNRGSLDRSLFRPTGPLLEWSDRMHIAIGAARGLAYLHSGCQPKILHCDVKPENILLDDEGKTTQVKIADFGLAKLLTPEQSGLFTTMRGTRGYLAPEWLTNTPISDRTDVYSFGMVLLELIRGRKNRSERVTDADSNISSTSTESTCAKSEYFPLIALLKHEGKNYGDLADPRLEGKVDVNELERMVKTALCCLHEDPGLRPNMTSVAAMIEGTMEVWEPRTEALGFLRVYGRGFGSNAMEIDGMTIRIGGSRATTTTNSGWPSYMSSNQLSGPR</sequence>
<keyword evidence="7" id="KW-0430">Lectin</keyword>
<keyword evidence="2 18" id="KW-0723">Serine/threonine-protein kinase</keyword>
<gene>
    <name evidence="25" type="ORF">LUZ62_009325</name>
    <name evidence="26" type="ORF">LUZ62_087631</name>
</gene>
<dbReference type="CDD" id="cd00028">
    <property type="entry name" value="B_lectin"/>
    <property type="match status" value="1"/>
</dbReference>
<keyword evidence="15" id="KW-0325">Glycoprotein</keyword>
<dbReference type="EMBL" id="JAMFTS010006800">
    <property type="protein sequence ID" value="KAJ4731836.1"/>
    <property type="molecule type" value="Genomic_DNA"/>
</dbReference>
<evidence type="ECO:0000313" key="25">
    <source>
        <dbReference type="EMBL" id="KAJ4731836.1"/>
    </source>
</evidence>
<evidence type="ECO:0000259" key="23">
    <source>
        <dbReference type="PROSITE" id="PS50927"/>
    </source>
</evidence>
<evidence type="ECO:0000256" key="10">
    <source>
        <dbReference type="ARBA" id="ARBA00022840"/>
    </source>
</evidence>
<dbReference type="PROSITE" id="PS50948">
    <property type="entry name" value="PAN"/>
    <property type="match status" value="1"/>
</dbReference>
<feature type="domain" description="Apple" evidence="24">
    <location>
        <begin position="335"/>
        <end position="423"/>
    </location>
</feature>
<dbReference type="SUPFAM" id="SSF56112">
    <property type="entry name" value="Protein kinase-like (PK-like)"/>
    <property type="match status" value="1"/>
</dbReference>
<keyword evidence="5 20" id="KW-0812">Transmembrane</keyword>
<dbReference type="InterPro" id="IPR003609">
    <property type="entry name" value="Pan_app"/>
</dbReference>
<dbReference type="Gene3D" id="2.90.10.10">
    <property type="entry name" value="Bulb-type lectin domain"/>
    <property type="match status" value="1"/>
</dbReference>
<evidence type="ECO:0000256" key="20">
    <source>
        <dbReference type="SAM" id="Phobius"/>
    </source>
</evidence>
<evidence type="ECO:0000256" key="13">
    <source>
        <dbReference type="ARBA" id="ARBA00023157"/>
    </source>
</evidence>
<dbReference type="InterPro" id="IPR000858">
    <property type="entry name" value="S_locus_glycoprot_dom"/>
</dbReference>
<name>A0AAV8CDF3_9POAL</name>
<dbReference type="FunFam" id="2.90.10.10:FF:000023">
    <property type="entry name" value="G-type lectin S-receptor-like serine/threonine-protein kinase"/>
    <property type="match status" value="1"/>
</dbReference>
<dbReference type="GO" id="GO:0030246">
    <property type="term" value="F:carbohydrate binding"/>
    <property type="evidence" value="ECO:0007669"/>
    <property type="project" value="UniProtKB-KW"/>
</dbReference>
<keyword evidence="9 18" id="KW-0418">Kinase</keyword>
<evidence type="ECO:0000313" key="26">
    <source>
        <dbReference type="EMBL" id="KAJ4753226.1"/>
    </source>
</evidence>
<keyword evidence="14" id="KW-0675">Receptor</keyword>
<feature type="domain" description="Bulb-type lectin" evidence="23">
    <location>
        <begin position="32"/>
        <end position="151"/>
    </location>
</feature>
<dbReference type="GO" id="GO:0016020">
    <property type="term" value="C:membrane"/>
    <property type="evidence" value="ECO:0007669"/>
    <property type="project" value="UniProtKB-SubCell"/>
</dbReference>
<keyword evidence="11 20" id="KW-1133">Transmembrane helix</keyword>
<dbReference type="InterPro" id="IPR017441">
    <property type="entry name" value="Protein_kinase_ATP_BS"/>
</dbReference>
<dbReference type="GO" id="GO:0005524">
    <property type="term" value="F:ATP binding"/>
    <property type="evidence" value="ECO:0007669"/>
    <property type="project" value="UniProtKB-UniRule"/>
</dbReference>
<feature type="signal peptide" evidence="21">
    <location>
        <begin position="1"/>
        <end position="21"/>
    </location>
</feature>
<feature type="transmembrane region" description="Helical" evidence="20">
    <location>
        <begin position="442"/>
        <end position="464"/>
    </location>
</feature>
<evidence type="ECO:0000256" key="1">
    <source>
        <dbReference type="ARBA" id="ARBA00004479"/>
    </source>
</evidence>
<keyword evidence="6 21" id="KW-0732">Signal</keyword>
<dbReference type="PROSITE" id="PS50927">
    <property type="entry name" value="BULB_LECTIN"/>
    <property type="match status" value="1"/>
</dbReference>
<dbReference type="InterPro" id="IPR036426">
    <property type="entry name" value="Bulb-type_lectin_dom_sf"/>
</dbReference>
<evidence type="ECO:0000256" key="19">
    <source>
        <dbReference type="PROSITE-ProRule" id="PRU10141"/>
    </source>
</evidence>
<dbReference type="PIRSF" id="PIRSF000641">
    <property type="entry name" value="SRK"/>
    <property type="match status" value="1"/>
</dbReference>
<evidence type="ECO:0000256" key="15">
    <source>
        <dbReference type="ARBA" id="ARBA00023180"/>
    </source>
</evidence>
<evidence type="ECO:0000259" key="22">
    <source>
        <dbReference type="PROSITE" id="PS50011"/>
    </source>
</evidence>
<dbReference type="PANTHER" id="PTHR47976:SF60">
    <property type="entry name" value="RECEPTOR-LIKE SERINE_THREONINE-PROTEIN KINASE"/>
    <property type="match status" value="1"/>
</dbReference>
<dbReference type="PROSITE" id="PS00107">
    <property type="entry name" value="PROTEIN_KINASE_ATP"/>
    <property type="match status" value="1"/>
</dbReference>
<evidence type="ECO:0000313" key="27">
    <source>
        <dbReference type="Proteomes" id="UP001140206"/>
    </source>
</evidence>
<evidence type="ECO:0000256" key="8">
    <source>
        <dbReference type="ARBA" id="ARBA00022741"/>
    </source>
</evidence>
<evidence type="ECO:0000256" key="18">
    <source>
        <dbReference type="PIRNR" id="PIRNR000641"/>
    </source>
</evidence>
<proteinExistence type="inferred from homology"/>
<organism evidence="26 27">
    <name type="scientific">Rhynchospora pubera</name>
    <dbReference type="NCBI Taxonomy" id="906938"/>
    <lineage>
        <taxon>Eukaryota</taxon>
        <taxon>Viridiplantae</taxon>
        <taxon>Streptophyta</taxon>
        <taxon>Embryophyta</taxon>
        <taxon>Tracheophyta</taxon>
        <taxon>Spermatophyta</taxon>
        <taxon>Magnoliopsida</taxon>
        <taxon>Liliopsida</taxon>
        <taxon>Poales</taxon>
        <taxon>Cyperaceae</taxon>
        <taxon>Cyperoideae</taxon>
        <taxon>Rhynchosporeae</taxon>
        <taxon>Rhynchospora</taxon>
    </lineage>
</organism>
<dbReference type="Gene3D" id="1.10.510.10">
    <property type="entry name" value="Transferase(Phosphotransferase) domain 1"/>
    <property type="match status" value="1"/>
</dbReference>
<dbReference type="CDD" id="cd14066">
    <property type="entry name" value="STKc_IRAK"/>
    <property type="match status" value="1"/>
</dbReference>
<evidence type="ECO:0000256" key="14">
    <source>
        <dbReference type="ARBA" id="ARBA00023170"/>
    </source>
</evidence>
<comment type="similarity">
    <text evidence="18">Belongs to the protein kinase superfamily. Ser/Thr protein kinase family.</text>
</comment>
<dbReference type="EMBL" id="JAMFTS010000005">
    <property type="protein sequence ID" value="KAJ4753226.1"/>
    <property type="molecule type" value="Genomic_DNA"/>
</dbReference>
<dbReference type="AlphaFoldDB" id="A0AAV8CDF3"/>
<dbReference type="GO" id="GO:0051707">
    <property type="term" value="P:response to other organism"/>
    <property type="evidence" value="ECO:0007669"/>
    <property type="project" value="UniProtKB-ARBA"/>
</dbReference>
<evidence type="ECO:0000256" key="6">
    <source>
        <dbReference type="ARBA" id="ARBA00022729"/>
    </source>
</evidence>
<feature type="binding site" evidence="19">
    <location>
        <position position="555"/>
    </location>
    <ligand>
        <name>ATP</name>
        <dbReference type="ChEBI" id="CHEBI:30616"/>
    </ligand>
</feature>
<dbReference type="SUPFAM" id="SSF51110">
    <property type="entry name" value="alpha-D-mannose-specific plant lectins"/>
    <property type="match status" value="1"/>
</dbReference>
<comment type="catalytic activity">
    <reaction evidence="16 18">
        <text>L-threonyl-[protein] + ATP = O-phospho-L-threonyl-[protein] + ADP + H(+)</text>
        <dbReference type="Rhea" id="RHEA:46608"/>
        <dbReference type="Rhea" id="RHEA-COMP:11060"/>
        <dbReference type="Rhea" id="RHEA-COMP:11605"/>
        <dbReference type="ChEBI" id="CHEBI:15378"/>
        <dbReference type="ChEBI" id="CHEBI:30013"/>
        <dbReference type="ChEBI" id="CHEBI:30616"/>
        <dbReference type="ChEBI" id="CHEBI:61977"/>
        <dbReference type="ChEBI" id="CHEBI:456216"/>
        <dbReference type="EC" id="2.7.11.1"/>
    </reaction>
</comment>
<evidence type="ECO:0000256" key="2">
    <source>
        <dbReference type="ARBA" id="ARBA00022527"/>
    </source>
</evidence>
<feature type="chain" id="PRO_5044716115" description="Receptor-like serine/threonine-protein kinase" evidence="21">
    <location>
        <begin position="22"/>
        <end position="877"/>
    </location>
</feature>
<comment type="catalytic activity">
    <reaction evidence="17 18">
        <text>L-seryl-[protein] + ATP = O-phospho-L-seryl-[protein] + ADP + H(+)</text>
        <dbReference type="Rhea" id="RHEA:17989"/>
        <dbReference type="Rhea" id="RHEA-COMP:9863"/>
        <dbReference type="Rhea" id="RHEA-COMP:11604"/>
        <dbReference type="ChEBI" id="CHEBI:15378"/>
        <dbReference type="ChEBI" id="CHEBI:29999"/>
        <dbReference type="ChEBI" id="CHEBI:30616"/>
        <dbReference type="ChEBI" id="CHEBI:83421"/>
        <dbReference type="ChEBI" id="CHEBI:456216"/>
        <dbReference type="EC" id="2.7.11.1"/>
    </reaction>
</comment>
<dbReference type="Gene3D" id="3.30.200.20">
    <property type="entry name" value="Phosphorylase Kinase, domain 1"/>
    <property type="match status" value="1"/>
</dbReference>
<protein>
    <recommendedName>
        <fullName evidence="18">Receptor-like serine/threonine-protein kinase</fullName>
        <ecNumber evidence="18">2.7.11.1</ecNumber>
    </recommendedName>
</protein>
<keyword evidence="12 20" id="KW-0472">Membrane</keyword>
<dbReference type="SMART" id="SM00220">
    <property type="entry name" value="S_TKc"/>
    <property type="match status" value="1"/>
</dbReference>
<evidence type="ECO:0000259" key="24">
    <source>
        <dbReference type="PROSITE" id="PS50948"/>
    </source>
</evidence>
<dbReference type="InterPro" id="IPR001480">
    <property type="entry name" value="Bulb-type_lectin_dom"/>
</dbReference>
<dbReference type="FunFam" id="3.30.200.20:FF:000178">
    <property type="entry name" value="serine/threonine-protein kinase PBS1-like"/>
    <property type="match status" value="1"/>
</dbReference>
<dbReference type="FunFam" id="1.10.510.10:FF:000621">
    <property type="entry name" value="Serine/threonine-protein kinase"/>
    <property type="match status" value="1"/>
</dbReference>
<dbReference type="PROSITE" id="PS50011">
    <property type="entry name" value="PROTEIN_KINASE_DOM"/>
    <property type="match status" value="1"/>
</dbReference>
<keyword evidence="10 18" id="KW-0067">ATP-binding</keyword>
<dbReference type="EC" id="2.7.11.1" evidence="18"/>
<evidence type="ECO:0000256" key="16">
    <source>
        <dbReference type="ARBA" id="ARBA00047899"/>
    </source>
</evidence>
<evidence type="ECO:0000256" key="3">
    <source>
        <dbReference type="ARBA" id="ARBA00022536"/>
    </source>
</evidence>
<keyword evidence="3" id="KW-0245">EGF-like domain</keyword>
<dbReference type="Pfam" id="PF00954">
    <property type="entry name" value="S_locus_glycop"/>
    <property type="match status" value="1"/>
</dbReference>
<feature type="domain" description="Protein kinase" evidence="22">
    <location>
        <begin position="526"/>
        <end position="817"/>
    </location>
</feature>
<keyword evidence="27" id="KW-1185">Reference proteome</keyword>
<dbReference type="InterPro" id="IPR024171">
    <property type="entry name" value="SRK-like_kinase"/>
</dbReference>
<dbReference type="Proteomes" id="UP001140206">
    <property type="component" value="Chromosome 5"/>
</dbReference>
<evidence type="ECO:0000256" key="21">
    <source>
        <dbReference type="SAM" id="SignalP"/>
    </source>
</evidence>
<evidence type="ECO:0000256" key="9">
    <source>
        <dbReference type="ARBA" id="ARBA00022777"/>
    </source>
</evidence>
<dbReference type="PROSITE" id="PS00108">
    <property type="entry name" value="PROTEIN_KINASE_ST"/>
    <property type="match status" value="1"/>
</dbReference>
<dbReference type="GO" id="GO:0048544">
    <property type="term" value="P:recognition of pollen"/>
    <property type="evidence" value="ECO:0007669"/>
    <property type="project" value="InterPro"/>
</dbReference>
<dbReference type="Pfam" id="PF00069">
    <property type="entry name" value="Pkinase"/>
    <property type="match status" value="1"/>
</dbReference>
<keyword evidence="13" id="KW-1015">Disulfide bond</keyword>
<accession>A0AAV8CDF3</accession>
<dbReference type="PANTHER" id="PTHR47976">
    <property type="entry name" value="G-TYPE LECTIN S-RECEPTOR-LIKE SERINE/THREONINE-PROTEIN KINASE SD2-5"/>
    <property type="match status" value="1"/>
</dbReference>
<dbReference type="GO" id="GO:0004674">
    <property type="term" value="F:protein serine/threonine kinase activity"/>
    <property type="evidence" value="ECO:0007669"/>
    <property type="project" value="UniProtKB-KW"/>
</dbReference>
<comment type="subcellular location">
    <subcellularLocation>
        <location evidence="1">Membrane</location>
        <topology evidence="1">Single-pass type I membrane protein</topology>
    </subcellularLocation>
</comment>
<dbReference type="InterPro" id="IPR011009">
    <property type="entry name" value="Kinase-like_dom_sf"/>
</dbReference>
<evidence type="ECO:0000256" key="7">
    <source>
        <dbReference type="ARBA" id="ARBA00022734"/>
    </source>
</evidence>
<dbReference type="InterPro" id="IPR008271">
    <property type="entry name" value="Ser/Thr_kinase_AS"/>
</dbReference>
<evidence type="ECO:0000256" key="17">
    <source>
        <dbReference type="ARBA" id="ARBA00048679"/>
    </source>
</evidence>
<keyword evidence="4 18" id="KW-0808">Transferase</keyword>
<reference evidence="26" key="1">
    <citation type="submission" date="2022-08" db="EMBL/GenBank/DDBJ databases">
        <authorList>
            <person name="Marques A."/>
        </authorList>
    </citation>
    <scope>NUCLEOTIDE SEQUENCE</scope>
    <source>
        <strain evidence="26">RhyPub2mFocal</strain>
        <tissue evidence="26">Leaves</tissue>
    </source>
</reference>
<evidence type="ECO:0000256" key="5">
    <source>
        <dbReference type="ARBA" id="ARBA00022692"/>
    </source>
</evidence>